<feature type="transmembrane region" description="Helical" evidence="9">
    <location>
        <begin position="386"/>
        <end position="411"/>
    </location>
</feature>
<evidence type="ECO:0000256" key="6">
    <source>
        <dbReference type="ARBA" id="ARBA00022989"/>
    </source>
</evidence>
<reference evidence="10" key="1">
    <citation type="journal article" date="2020" name="mSystems">
        <title>Genome- and Community-Level Interaction Insights into Carbon Utilization and Element Cycling Functions of Hydrothermarchaeota in Hydrothermal Sediment.</title>
        <authorList>
            <person name="Zhou Z."/>
            <person name="Liu Y."/>
            <person name="Xu W."/>
            <person name="Pan J."/>
            <person name="Luo Z.H."/>
            <person name="Li M."/>
        </authorList>
    </citation>
    <scope>NUCLEOTIDE SEQUENCE [LARGE SCALE GENOMIC DNA]</scope>
    <source>
        <strain evidence="10">SpSt-776</strain>
    </source>
</reference>
<dbReference type="FunFam" id="3.30.70.1430:FF:000001">
    <property type="entry name" value="Efflux pump membrane transporter"/>
    <property type="match status" value="1"/>
</dbReference>
<dbReference type="EMBL" id="DTHB01000053">
    <property type="protein sequence ID" value="HGB15413.1"/>
    <property type="molecule type" value="Genomic_DNA"/>
</dbReference>
<evidence type="ECO:0000256" key="2">
    <source>
        <dbReference type="ARBA" id="ARBA00022448"/>
    </source>
</evidence>
<dbReference type="PRINTS" id="PR00702">
    <property type="entry name" value="ACRIFLAVINRP"/>
</dbReference>
<dbReference type="PANTHER" id="PTHR32063:SF21">
    <property type="entry name" value="MULTIDRUG RESISTANCE PROTEIN MDTB"/>
    <property type="match status" value="1"/>
</dbReference>
<dbReference type="GO" id="GO:0005886">
    <property type="term" value="C:plasma membrane"/>
    <property type="evidence" value="ECO:0007669"/>
    <property type="project" value="UniProtKB-SubCell"/>
</dbReference>
<dbReference type="Gene3D" id="3.30.70.1430">
    <property type="entry name" value="Multidrug efflux transporter AcrB pore domain"/>
    <property type="match status" value="2"/>
</dbReference>
<dbReference type="FunFam" id="1.20.1640.10:FF:000001">
    <property type="entry name" value="Efflux pump membrane transporter"/>
    <property type="match status" value="1"/>
</dbReference>
<gene>
    <name evidence="10" type="ORF">ENV62_09285</name>
</gene>
<dbReference type="AlphaFoldDB" id="A0A7C3WMT2"/>
<dbReference type="SUPFAM" id="SSF82714">
    <property type="entry name" value="Multidrug efflux transporter AcrB TolC docking domain, DN and DC subdomains"/>
    <property type="match status" value="2"/>
</dbReference>
<feature type="transmembrane region" description="Helical" evidence="9">
    <location>
        <begin position="12"/>
        <end position="32"/>
    </location>
</feature>
<dbReference type="GO" id="GO:0042910">
    <property type="term" value="F:xenobiotic transmembrane transporter activity"/>
    <property type="evidence" value="ECO:0007669"/>
    <property type="project" value="TreeGrafter"/>
</dbReference>
<evidence type="ECO:0000256" key="5">
    <source>
        <dbReference type="ARBA" id="ARBA00022692"/>
    </source>
</evidence>
<dbReference type="SUPFAM" id="SSF82866">
    <property type="entry name" value="Multidrug efflux transporter AcrB transmembrane domain"/>
    <property type="match status" value="2"/>
</dbReference>
<feature type="transmembrane region" description="Helical" evidence="9">
    <location>
        <begin position="336"/>
        <end position="353"/>
    </location>
</feature>
<evidence type="ECO:0000256" key="7">
    <source>
        <dbReference type="ARBA" id="ARBA00023136"/>
    </source>
</evidence>
<sequence length="1059" mass="115158">MNIASPFIRRPVMTTLVMVAILLFGLIAYRYLPVSHLPNVDFPTILVNASLPGATPETMASAVATPLEREFSTIAGLESMNSESALGFTRITLQFSLSRDLDAAAQDVQAAISKASRNLPPDMPSPPTFTKVNPADMPVLYLALSSPTLPLSAVHEYADTLMAQRISMVNGVAQVQVYGAQKYAVRVQLDPQALASRGIGIDEVADAVRKSNVNLPTGTLYGPHHAFAVQATGQLTNAQAYRPVIVTYRDGHPVRLQELGQVIDSVEEDKIASWYNTTRAVVLAIQRQPGTNTIEVVDAVRKLLPTFRAQIPASVDLEVLYDRSESIRDSVRDVKFTLFLAMCLVILVIFLFLRNLSATVIPSLALPMSVIGTFSVMYLLDYSLDNLSLMALTLSVGFVVDDAIVVLENIIRHLEMGKSPWQAALEGSQEIGFTIVSMTLSLAAAFIPVLFMGGILGRLLNEFAVTIAAAILVSGLVSLTLTPMLCSRYLKPPQAERHGRLYVLMERLFHGMLGLYDTTLKAVLRHPRATLLASGILLAATAYLFVTIPKGFLPSEDQGTIFAFTEAAQGISFDAMMQHQQAVAEVVRQNPYVKSYFSAIGASQHSVAANTGRIFIQLKPRDQRPHVDEIINQLRRQVASVPGIKVYPQNLPPIRIGGTLTKSLYQFTLQGPDTKELYYYAELMEAKMRGLPLLQDVASDLLIRNPQVEVIIDRDKAAALGITAHQVEDALYSAYSSRQISTIYAPNNEYKVIMELMPQYQRDPSALPLLYIRSASGQLVPLNVVAKLERTMGPLMVNHAGQLPAVTLSFNLKDGVALSQAVDAVEKLARGLLPATIVTSFQGAAQAFQTSLKGLWILLFMSILVIYLILGILYESFVHPLTILSGLPSAGFGALVTLMLFGKDLNIYAFVGMIMLVGIVKKNAIMMIDFALEAQRKDGKTPAEAIYHGCLVRFRPIMMTTMAALMGSLPIALGFGAGGEARQPLGLAVVGGLAFSQLITLYITPVIYTYLEYAQEKVKALGRRQPGIAVSPAAAPPQPATGCHTPGNPHRPANRESAE</sequence>
<feature type="region of interest" description="Disordered" evidence="8">
    <location>
        <begin position="1029"/>
        <end position="1059"/>
    </location>
</feature>
<keyword evidence="5 9" id="KW-0812">Transmembrane</keyword>
<feature type="transmembrane region" description="Helical" evidence="9">
    <location>
        <begin position="463"/>
        <end position="490"/>
    </location>
</feature>
<name>A0A7C3WMT2_9BACT</name>
<proteinExistence type="predicted"/>
<feature type="transmembrane region" description="Helical" evidence="9">
    <location>
        <begin position="431"/>
        <end position="451"/>
    </location>
</feature>
<accession>A0A7C3WMT2</accession>
<dbReference type="InterPro" id="IPR027463">
    <property type="entry name" value="AcrB_DN_DC_subdom"/>
</dbReference>
<dbReference type="PANTHER" id="PTHR32063">
    <property type="match status" value="1"/>
</dbReference>
<feature type="transmembrane region" description="Helical" evidence="9">
    <location>
        <begin position="360"/>
        <end position="380"/>
    </location>
</feature>
<dbReference type="Gene3D" id="1.20.1640.10">
    <property type="entry name" value="Multidrug efflux transporter AcrB transmembrane domain"/>
    <property type="match status" value="2"/>
</dbReference>
<keyword evidence="7 9" id="KW-0472">Membrane</keyword>
<dbReference type="Gene3D" id="3.30.70.1320">
    <property type="entry name" value="Multidrug efflux transporter AcrB pore domain like"/>
    <property type="match status" value="1"/>
</dbReference>
<feature type="transmembrane region" description="Helical" evidence="9">
    <location>
        <begin position="907"/>
        <end position="932"/>
    </location>
</feature>
<dbReference type="InterPro" id="IPR001036">
    <property type="entry name" value="Acrflvin-R"/>
</dbReference>
<keyword evidence="4" id="KW-0997">Cell inner membrane</keyword>
<evidence type="ECO:0000256" key="9">
    <source>
        <dbReference type="SAM" id="Phobius"/>
    </source>
</evidence>
<comment type="caution">
    <text evidence="10">The sequence shown here is derived from an EMBL/GenBank/DDBJ whole genome shotgun (WGS) entry which is preliminary data.</text>
</comment>
<evidence type="ECO:0000256" key="8">
    <source>
        <dbReference type="SAM" id="MobiDB-lite"/>
    </source>
</evidence>
<dbReference type="Gene3D" id="3.30.70.1440">
    <property type="entry name" value="Multidrug efflux transporter AcrB pore domain"/>
    <property type="match status" value="1"/>
</dbReference>
<protein>
    <submittedName>
        <fullName evidence="10">Efflux RND transporter permease subunit</fullName>
    </submittedName>
</protein>
<feature type="transmembrane region" description="Helical" evidence="9">
    <location>
        <begin position="855"/>
        <end position="874"/>
    </location>
</feature>
<evidence type="ECO:0000313" key="10">
    <source>
        <dbReference type="EMBL" id="HGB15413.1"/>
    </source>
</evidence>
<feature type="transmembrane region" description="Helical" evidence="9">
    <location>
        <begin position="957"/>
        <end position="979"/>
    </location>
</feature>
<dbReference type="Pfam" id="PF00873">
    <property type="entry name" value="ACR_tran"/>
    <property type="match status" value="1"/>
</dbReference>
<evidence type="ECO:0000256" key="3">
    <source>
        <dbReference type="ARBA" id="ARBA00022475"/>
    </source>
</evidence>
<keyword evidence="3" id="KW-1003">Cell membrane</keyword>
<dbReference type="Gene3D" id="3.30.2090.10">
    <property type="entry name" value="Multidrug efflux transporter AcrB TolC docking domain, DN and DC subdomains"/>
    <property type="match status" value="2"/>
</dbReference>
<dbReference type="SUPFAM" id="SSF82693">
    <property type="entry name" value="Multidrug efflux transporter AcrB pore domain, PN1, PN2, PC1 and PC2 subdomains"/>
    <property type="match status" value="3"/>
</dbReference>
<comment type="subcellular location">
    <subcellularLocation>
        <location evidence="1">Cell inner membrane</location>
        <topology evidence="1">Multi-pass membrane protein</topology>
    </subcellularLocation>
</comment>
<organism evidence="10">
    <name type="scientific">Desulfobacca acetoxidans</name>
    <dbReference type="NCBI Taxonomy" id="60893"/>
    <lineage>
        <taxon>Bacteria</taxon>
        <taxon>Pseudomonadati</taxon>
        <taxon>Thermodesulfobacteriota</taxon>
        <taxon>Desulfobaccia</taxon>
        <taxon>Desulfobaccales</taxon>
        <taxon>Desulfobaccaceae</taxon>
        <taxon>Desulfobacca</taxon>
    </lineage>
</organism>
<feature type="transmembrane region" description="Helical" evidence="9">
    <location>
        <begin position="985"/>
        <end position="1011"/>
    </location>
</feature>
<evidence type="ECO:0000256" key="4">
    <source>
        <dbReference type="ARBA" id="ARBA00022519"/>
    </source>
</evidence>
<keyword evidence="2" id="KW-0813">Transport</keyword>
<evidence type="ECO:0000256" key="1">
    <source>
        <dbReference type="ARBA" id="ARBA00004429"/>
    </source>
</evidence>
<keyword evidence="6 9" id="KW-1133">Transmembrane helix</keyword>